<dbReference type="RefSeq" id="XP_042914349.1">
    <property type="nucleotide sequence ID" value="XM_043071890.1"/>
</dbReference>
<feature type="transmembrane region" description="Helical" evidence="2">
    <location>
        <begin position="1975"/>
        <end position="1999"/>
    </location>
</feature>
<keyword evidence="2" id="KW-0812">Transmembrane</keyword>
<organism evidence="4 5">
    <name type="scientific">Chlamydomonas reinhardtii</name>
    <name type="common">Chlamydomonas smithii</name>
    <dbReference type="NCBI Taxonomy" id="3055"/>
    <lineage>
        <taxon>Eukaryota</taxon>
        <taxon>Viridiplantae</taxon>
        <taxon>Chlorophyta</taxon>
        <taxon>core chlorophytes</taxon>
        <taxon>Chlorophyceae</taxon>
        <taxon>CS clade</taxon>
        <taxon>Chlamydomonadales</taxon>
        <taxon>Chlamydomonadaceae</taxon>
        <taxon>Chlamydomonas</taxon>
    </lineage>
</organism>
<accession>A0A2K3CNU7</accession>
<evidence type="ECO:0000313" key="5">
    <source>
        <dbReference type="Proteomes" id="UP000006906"/>
    </source>
</evidence>
<dbReference type="InterPro" id="IPR051941">
    <property type="entry name" value="BG_Antigen-Binding_Lectin"/>
</dbReference>
<feature type="compositionally biased region" description="Pro residues" evidence="1">
    <location>
        <begin position="1623"/>
        <end position="1712"/>
    </location>
</feature>
<dbReference type="EMBL" id="CM008978">
    <property type="protein sequence ID" value="PNW69954.1"/>
    <property type="molecule type" value="Genomic_DNA"/>
</dbReference>
<keyword evidence="2" id="KW-0472">Membrane</keyword>
<feature type="region of interest" description="Disordered" evidence="1">
    <location>
        <begin position="2391"/>
        <end position="2414"/>
    </location>
</feature>
<keyword evidence="2" id="KW-1133">Transmembrane helix</keyword>
<feature type="region of interest" description="Disordered" evidence="1">
    <location>
        <begin position="2613"/>
        <end position="2656"/>
    </location>
</feature>
<feature type="compositionally biased region" description="Low complexity" evidence="1">
    <location>
        <begin position="2621"/>
        <end position="2633"/>
    </location>
</feature>
<feature type="compositionally biased region" description="Low complexity" evidence="1">
    <location>
        <begin position="2830"/>
        <end position="2844"/>
    </location>
</feature>
<feature type="compositionally biased region" description="Low complexity" evidence="1">
    <location>
        <begin position="1713"/>
        <end position="1723"/>
    </location>
</feature>
<evidence type="ECO:0000313" key="4">
    <source>
        <dbReference type="EMBL" id="PNW69954.1"/>
    </source>
</evidence>
<feature type="region of interest" description="Disordered" evidence="1">
    <location>
        <begin position="3077"/>
        <end position="3097"/>
    </location>
</feature>
<feature type="compositionally biased region" description="Low complexity" evidence="1">
    <location>
        <begin position="2875"/>
        <end position="2891"/>
    </location>
</feature>
<feature type="transmembrane region" description="Helical" evidence="2">
    <location>
        <begin position="3409"/>
        <end position="3434"/>
    </location>
</feature>
<dbReference type="Gene3D" id="2.60.120.260">
    <property type="entry name" value="Galactose-binding domain-like"/>
    <property type="match status" value="4"/>
</dbReference>
<evidence type="ECO:0000256" key="3">
    <source>
        <dbReference type="SAM" id="SignalP"/>
    </source>
</evidence>
<feature type="region of interest" description="Disordered" evidence="1">
    <location>
        <begin position="3446"/>
        <end position="3491"/>
    </location>
</feature>
<sequence length="3491" mass="351640">MGQLTCTIAWLFIVAFALSQADECNKEERAYTQRRGLQGPQEAGLQARVLMYADSFTFSVYGTSQTLESLPDVRVTYDVAPTNTPAQFSREFYDAIVIPKLALFNADPLTDDYYSLIDFIYDGGAVIIGPGTQMLNVTSVFLSSLATKSSSRGDPGYSTVLVCNSSVGVDVPNAASDAMRQLPGFAPATDATWSSPAAFPDYLAAGGAQASAYLVDCGDLSSVNGTVMYGQDSNFIPMPPPWEAAVLSFPRGDRGGRVYYVGVDLDTAPWTATWGQLLRAIVMKAASGALPSNLAYASPPPSAPSAPGDWQATAPAIDPATSNASQPWPLARGRYSYTSSGATAAADLAEPLSTTAGRSQYTCHIVPRPTVDVDGYADPTSSWLVLDLGTARRVYSVRIQTLIARMSDEALINTTSVDPVRIQVRVGDTPVQSSLQSAFGQSSNVAANPELCSPAASSTGGSSDHYLAVGRSPTAYDDPGALVVSCGSAGSLVGRYVSISLLDDVAVPFAMSSVMLCGVDVMGVIPDTWQLVSRSKPVCATESKGGVVYPAEAQPSLAVDGLYNNNRNSIMSMCALSDLAASPYIMVDLGGIMVVERVEVTKSVSAAHSHELSGFTIAVTTENPCVSPESVAASTQPWQFCARGLSLAPGETGVYNCSGMVGRFVSLALPEDFNAPRYLRVCELDVYASLPGSGLTLAGSWGSESFLMSVNKPTATTPNALVDSLLVGQSNTTAKAMPGLLVDGVTPKDVRAAAAATGSDPVSLPLASMCVNITSEAAYNTSAWVGVDLGAVLMVRYVKVHYMYDHDRLYTLDFSYYSTVRADVTLRLSNSSVDGVKTFLGLQPACVQGAGFFTGVEYTTDLYGTGGNHIRRYGCGFMGRFVYLVAERPAGDSSNPVALPPVCEVEVFVASDAARPLGYLSSLNRLAAVTTGTAVDVIATRFDKTAGSRALQGPNYDPLKSIAESTRCALCLGVAGQAVPRAFWVVDLGSVRLLSMVQMLGGIQFTNVKIMALDADVPLDPTSPLSTSTALVLPGAAFLTISQTTGIVTWTPAANNITARYVLVMSMQPEQPITLCQVWVYTSQEGVPGSGARPGVAVALVRGRATQEVGSVSVGITLNVVARRRELLALQQQPPLGGRRAMSAAGAAANAITAFGSSSSSYDGRSSYDGSSSSGYSGRRRLLQSTFGPALLLLDLALVRSVEVAVLTTPKVSTYAEIANVQIAVSNSSTGAGGGAFCAFDVTLPLSLTRHVFGCGGAFGRYLVAQRSDGLGLLPGSGLEAFLVDPGNQLNVALNKPTNQSGGVVTGIGGSNNAVNGYYDSASVAAAPVAGRVVAFGSATAAVAAPYWSVDLGSAVPLVWVEVTAHPTAADGQGLLSFDIVLSNATLVTGSEGVTVLTGLSLAAGATGRYPLGGAAARQLVVRQPTATRSMELAQVDVIADKATITANDNQLITPKPLFYPTVRDTYRTAGAYLDSFGVSTTGELAPLAVDGAAVSDSVQRCSRTEVPLSDLPWLMVDLGAPRKVLRLALLKANDPAAAGQLDDVDVVLGDSPSGSVVSANPVVLSGLRLPTPGVWAFFELPATAAPGRYLAVRGRSPGATLVVCEIAAYGSSAYELALSPAAPNPPPSPAPPSPAPPAPPSPEPSPPLLPLPPLLPPAPPSPGPSPPATPTPPSPAPSPVPPSLPPAPPLPVGAPMIPAPPSPPPSPPAAPDSPAAASKQSTLTVAPVATDPTAVTVVTASVVAVTVATSLAATLAASAVASAAASGAGGAIAASVPGGAATGGAGGAAATAFVGHLQFFALTSHASAQVSGSYTDTNSALGWLNLEYDTLLKMGVTWLPDAEQKAYSQALNVGLVFTGVLLLHVSLVLTVQYIRRNSAACAAFWCWCVRRRPPQPPRVLAAGGPVAEALESRASIAAATSPASFRKRKLGIMLPDFLVFPYLEIFIYVFFLVSLANAAGMLVAVGFAASPHRVAPIAVGIGILVLMAALTAAAVVLLTRMYRRAARLGLEYVPKPRPPPQGEREGRVSRWLRLAERGFWERPEGVEVKLLEPLRTEHYLTAGAFNPAAALAAADPDARLTHLSRLATRFSRMASTLTFLNSSRRDRDREMFDTGSPAGKDAAAAAAVTVAVAGAGAGAAAAAAALASDGDGMAGSGVDGGREGVEGLSAVVVRPSALRIAGMEGALGGSSHSSSVSGIADGCTGGGGGGDSARGTLVGGSSFFNQSRRSNRVSASNAPLSDGEASSMTGSASAAAVAVRTGPPPFAERRSASGAVSVGAWGSFTPGTGGGSTNGMAPPAPASVDAAAAGGAIVGRASASGTVVVAAASAAAGSRPGSGMPHRSESGSLAAALLGHFRRGGVGGGSKASSSATSATAGTAAAAAAVGPTSASRFAGPPAAPSSPPPPVPHSHSAVVDLRDNALFGDSTYSAATATPPLTPLGVAAPDAAKAALVAPHVVQTDSLLLQSGADYAAAAVLGSPTPTATAGATDVASAAAASAFMSAAAVTAASAAAAGEVDGARRSALSARPQSGRTSSNGASPVPAHAAPLLPAVITAAPVAPRVEPLGMSMPSISRRLSRAGGSSLSGAVPAAPTAGMPISSARLPSALIPEDASQDSSGATAGNAADAADPAIRDVPLPDPASQPNGPDAGPHAVRSALAGSMAAFAAALESHDSFTHASHRSPTRLSGGGGSGWHGSPRLPGAMVGSPSASHDAARHSQLEQKRRRRKSLIMADGGAALPHDSIGSPRQLSDDEGEALTEAANAAAATLISRKSGGGGGGAGHITGGRSRLGAVEMTGGGPGALHMPAPPEAPLPPAPAPPPPAAPVPAGTAGVAAASEPPPQSAAARMVAAAKALAEEFAAMEHARAQKLAQQQQEQQPQEQQQQQAPPAPPSRRTSLSGADASNGSQGGGILAAGSSALSRKSPRRTTIDGAAASSDRQMSGRPLSGRPPSGRPPSGRPNASGAAGPGRLPSAAQRNSNSISRRDSGLKGSGGAADDAVAAAAAGLGAEPSATDTAAGGGAASGFMAAGNAIVASDRLARGRPTSARASDSGLVPAPATVASPGAVVAEPASLQPAASLRRTGSGSSGRAGRTAMTAAVHAVGATTKLTAASAATAATAAAHAAAAAATAAPATAAAPAVGSTHYAASGGSTSLSSTASPSSPQSTHHYQSPPLPAAIDEKDSRAAAAAWPASVPSAMPPPAIRVPSSSGDKAEMQRAAAAAAAAATANGVASGGAAKAPTVVIGSPAGVAALSTRDSVGAAKLGSPAGQEPVLPIELQIRRVEVYERYGQLFEEFRGGKIAAATFQGALLANAIVPAVLLAVQAGADMAAGSRGAKATNIALLCVKALFAIYMSAVLPFSNAITMTAELVCSWLEAAVCAGLVALQWYAGAKGISSAMAVCEVLVIALQILRILLTSAIPCIIVVWEWSRIHCCLRCRRRKSGSGTGPAAIASGGHGNATHEGWNEDDGNADRAAVTGRHSKEHV</sequence>
<evidence type="ECO:0008006" key="6">
    <source>
        <dbReference type="Google" id="ProtNLM"/>
    </source>
</evidence>
<reference evidence="4 5" key="1">
    <citation type="journal article" date="2007" name="Science">
        <title>The Chlamydomonas genome reveals the evolution of key animal and plant functions.</title>
        <authorList>
            <person name="Merchant S.S."/>
            <person name="Prochnik S.E."/>
            <person name="Vallon O."/>
            <person name="Harris E.H."/>
            <person name="Karpowicz S.J."/>
            <person name="Witman G.B."/>
            <person name="Terry A."/>
            <person name="Salamov A."/>
            <person name="Fritz-Laylin L.K."/>
            <person name="Marechal-Drouard L."/>
            <person name="Marshall W.F."/>
            <person name="Qu L.H."/>
            <person name="Nelson D.R."/>
            <person name="Sanderfoot A.A."/>
            <person name="Spalding M.H."/>
            <person name="Kapitonov V.V."/>
            <person name="Ren Q."/>
            <person name="Ferris P."/>
            <person name="Lindquist E."/>
            <person name="Shapiro H."/>
            <person name="Lucas S.M."/>
            <person name="Grimwood J."/>
            <person name="Schmutz J."/>
            <person name="Cardol P."/>
            <person name="Cerutti H."/>
            <person name="Chanfreau G."/>
            <person name="Chen C.L."/>
            <person name="Cognat V."/>
            <person name="Croft M.T."/>
            <person name="Dent R."/>
            <person name="Dutcher S."/>
            <person name="Fernandez E."/>
            <person name="Fukuzawa H."/>
            <person name="Gonzalez-Ballester D."/>
            <person name="Gonzalez-Halphen D."/>
            <person name="Hallmann A."/>
            <person name="Hanikenne M."/>
            <person name="Hippler M."/>
            <person name="Inwood W."/>
            <person name="Jabbari K."/>
            <person name="Kalanon M."/>
            <person name="Kuras R."/>
            <person name="Lefebvre P.A."/>
            <person name="Lemaire S.D."/>
            <person name="Lobanov A.V."/>
            <person name="Lohr M."/>
            <person name="Manuell A."/>
            <person name="Meier I."/>
            <person name="Mets L."/>
            <person name="Mittag M."/>
            <person name="Mittelmeier T."/>
            <person name="Moroney J.V."/>
            <person name="Moseley J."/>
            <person name="Napoli C."/>
            <person name="Nedelcu A.M."/>
            <person name="Niyogi K."/>
            <person name="Novoselov S.V."/>
            <person name="Paulsen I.T."/>
            <person name="Pazour G."/>
            <person name="Purton S."/>
            <person name="Ral J.P."/>
            <person name="Riano-Pachon D.M."/>
            <person name="Riekhof W."/>
            <person name="Rymarquis L."/>
            <person name="Schroda M."/>
            <person name="Stern D."/>
            <person name="Umen J."/>
            <person name="Willows R."/>
            <person name="Wilson N."/>
            <person name="Zimmer S.L."/>
            <person name="Allmer J."/>
            <person name="Balk J."/>
            <person name="Bisova K."/>
            <person name="Chen C.J."/>
            <person name="Elias M."/>
            <person name="Gendler K."/>
            <person name="Hauser C."/>
            <person name="Lamb M.R."/>
            <person name="Ledford H."/>
            <person name="Long J.C."/>
            <person name="Minagawa J."/>
            <person name="Page M.D."/>
            <person name="Pan J."/>
            <person name="Pootakham W."/>
            <person name="Roje S."/>
            <person name="Rose A."/>
            <person name="Stahlberg E."/>
            <person name="Terauchi A.M."/>
            <person name="Yang P."/>
            <person name="Ball S."/>
            <person name="Bowler C."/>
            <person name="Dieckmann C.L."/>
            <person name="Gladyshev V.N."/>
            <person name="Green P."/>
            <person name="Jorgensen R."/>
            <person name="Mayfield S."/>
            <person name="Mueller-Roeber B."/>
            <person name="Rajamani S."/>
            <person name="Sayre R.T."/>
            <person name="Brokstein P."/>
            <person name="Dubchak I."/>
            <person name="Goodstein D."/>
            <person name="Hornick L."/>
            <person name="Huang Y.W."/>
            <person name="Jhaveri J."/>
            <person name="Luo Y."/>
            <person name="Martinez D."/>
            <person name="Ngau W.C."/>
            <person name="Otillar B."/>
            <person name="Poliakov A."/>
            <person name="Porter A."/>
            <person name="Szajkowski L."/>
            <person name="Werner G."/>
            <person name="Zhou K."/>
            <person name="Grigoriev I.V."/>
            <person name="Rokhsar D.S."/>
            <person name="Grossman A.R."/>
        </authorList>
    </citation>
    <scope>NUCLEOTIDE SEQUENCE [LARGE SCALE GENOMIC DNA]</scope>
    <source>
        <strain evidence="5">CC-503</strain>
    </source>
</reference>
<dbReference type="InterPro" id="IPR008979">
    <property type="entry name" value="Galactose-bd-like_sf"/>
</dbReference>
<feature type="compositionally biased region" description="Polar residues" evidence="1">
    <location>
        <begin position="2530"/>
        <end position="2541"/>
    </location>
</feature>
<dbReference type="Gramene" id="PNW69954">
    <property type="protein sequence ID" value="PNW69954"/>
    <property type="gene ID" value="CHLRE_17g699550v5"/>
</dbReference>
<dbReference type="PANTHER" id="PTHR45713">
    <property type="entry name" value="FTP DOMAIN-CONTAINING PROTEIN"/>
    <property type="match status" value="1"/>
</dbReference>
<evidence type="ECO:0000256" key="2">
    <source>
        <dbReference type="SAM" id="Phobius"/>
    </source>
</evidence>
<dbReference type="SUPFAM" id="SSF49785">
    <property type="entry name" value="Galactose-binding domain-like"/>
    <property type="match status" value="3"/>
</dbReference>
<feature type="transmembrane region" description="Helical" evidence="2">
    <location>
        <begin position="3346"/>
        <end position="3366"/>
    </location>
</feature>
<keyword evidence="5" id="KW-1185">Reference proteome</keyword>
<feature type="region of interest" description="Disordered" evidence="1">
    <location>
        <begin position="2222"/>
        <end position="2248"/>
    </location>
</feature>
<dbReference type="GeneID" id="5717326"/>
<keyword evidence="3" id="KW-0732">Signal</keyword>
<dbReference type="PANTHER" id="PTHR45713:SF6">
    <property type="entry name" value="F5_8 TYPE C DOMAIN-CONTAINING PROTEIN"/>
    <property type="match status" value="1"/>
</dbReference>
<dbReference type="Proteomes" id="UP000006906">
    <property type="component" value="Chromosome 17"/>
</dbReference>
<dbReference type="STRING" id="3055.A0A2K3CNU7"/>
<dbReference type="ExpressionAtlas" id="A0A2K3CNU7">
    <property type="expression patterns" value="baseline"/>
</dbReference>
<feature type="compositionally biased region" description="Low complexity" evidence="1">
    <location>
        <begin position="3190"/>
        <end position="3201"/>
    </location>
</feature>
<feature type="region of interest" description="Disordered" evidence="1">
    <location>
        <begin position="3148"/>
        <end position="3216"/>
    </location>
</feature>
<protein>
    <recommendedName>
        <fullName evidence="6">F5/8 type C domain-containing protein</fullName>
    </recommendedName>
</protein>
<feature type="compositionally biased region" description="Pro residues" evidence="1">
    <location>
        <begin position="2810"/>
        <end position="2829"/>
    </location>
</feature>
<feature type="transmembrane region" description="Helical" evidence="2">
    <location>
        <begin position="1851"/>
        <end position="1870"/>
    </location>
</feature>
<feature type="compositionally biased region" description="Pro residues" evidence="1">
    <location>
        <begin position="2399"/>
        <end position="2410"/>
    </location>
</feature>
<feature type="region of interest" description="Disordered" evidence="1">
    <location>
        <begin position="2805"/>
        <end position="2844"/>
    </location>
</feature>
<feature type="region of interest" description="Disordered" evidence="1">
    <location>
        <begin position="2868"/>
        <end position="3001"/>
    </location>
</feature>
<name>A0A2K3CNU7_CHLRE</name>
<feature type="region of interest" description="Disordered" evidence="1">
    <location>
        <begin position="1157"/>
        <end position="1177"/>
    </location>
</feature>
<proteinExistence type="predicted"/>
<dbReference type="KEGG" id="cre:CHLRE_17g699550v5"/>
<feature type="chain" id="PRO_5014360781" description="F5/8 type C domain-containing protein" evidence="3">
    <location>
        <begin position="22"/>
        <end position="3491"/>
    </location>
</feature>
<gene>
    <name evidence="4" type="ORF">CHLRE_17g699550v5</name>
</gene>
<dbReference type="InParanoid" id="A0A2K3CNU7"/>
<feature type="compositionally biased region" description="Low complexity" evidence="1">
    <location>
        <begin position="3151"/>
        <end position="3171"/>
    </location>
</feature>
<feature type="compositionally biased region" description="Low complexity" evidence="1">
    <location>
        <begin position="2946"/>
        <end position="2955"/>
    </location>
</feature>
<feature type="region of interest" description="Disordered" evidence="1">
    <location>
        <begin position="1621"/>
        <end position="1723"/>
    </location>
</feature>
<feature type="signal peptide" evidence="3">
    <location>
        <begin position="1"/>
        <end position="21"/>
    </location>
</feature>
<feature type="compositionally biased region" description="Low complexity" evidence="1">
    <location>
        <begin position="2222"/>
        <end position="2239"/>
    </location>
</feature>
<dbReference type="OrthoDB" id="547680at2759"/>
<feature type="compositionally biased region" description="Low complexity" evidence="1">
    <location>
        <begin position="3081"/>
        <end position="3097"/>
    </location>
</feature>
<feature type="compositionally biased region" description="Polar residues" evidence="1">
    <location>
        <begin position="2898"/>
        <end position="2909"/>
    </location>
</feature>
<feature type="region of interest" description="Disordered" evidence="1">
    <location>
        <begin position="2524"/>
        <end position="2545"/>
    </location>
</feature>
<feature type="transmembrane region" description="Helical" evidence="2">
    <location>
        <begin position="1938"/>
        <end position="1969"/>
    </location>
</feature>
<feature type="transmembrane region" description="Helical" evidence="2">
    <location>
        <begin position="3378"/>
        <end position="3397"/>
    </location>
</feature>
<feature type="region of interest" description="Disordered" evidence="1">
    <location>
        <begin position="2679"/>
        <end position="2760"/>
    </location>
</feature>
<evidence type="ECO:0000256" key="1">
    <source>
        <dbReference type="SAM" id="MobiDB-lite"/>
    </source>
</evidence>
<feature type="compositionally biased region" description="Basic and acidic residues" evidence="1">
    <location>
        <begin position="2716"/>
        <end position="2725"/>
    </location>
</feature>